<accession>A0A0G4H996</accession>
<proteinExistence type="predicted"/>
<dbReference type="EMBL" id="CDMZ01002049">
    <property type="protein sequence ID" value="CEM40493.1"/>
    <property type="molecule type" value="Genomic_DNA"/>
</dbReference>
<name>A0A0G4H996_9ALVE</name>
<protein>
    <submittedName>
        <fullName evidence="2">Uncharacterized protein</fullName>
    </submittedName>
</protein>
<gene>
    <name evidence="2" type="ORF">Cvel_25348</name>
</gene>
<feature type="region of interest" description="Disordered" evidence="1">
    <location>
        <begin position="41"/>
        <end position="92"/>
    </location>
</feature>
<organism evidence="2">
    <name type="scientific">Chromera velia CCMP2878</name>
    <dbReference type="NCBI Taxonomy" id="1169474"/>
    <lineage>
        <taxon>Eukaryota</taxon>
        <taxon>Sar</taxon>
        <taxon>Alveolata</taxon>
        <taxon>Colpodellida</taxon>
        <taxon>Chromeraceae</taxon>
        <taxon>Chromera</taxon>
    </lineage>
</organism>
<dbReference type="VEuPathDB" id="CryptoDB:Cvel_25348"/>
<evidence type="ECO:0000313" key="2">
    <source>
        <dbReference type="EMBL" id="CEM40493.1"/>
    </source>
</evidence>
<dbReference type="AlphaFoldDB" id="A0A0G4H996"/>
<feature type="compositionally biased region" description="Polar residues" evidence="1">
    <location>
        <begin position="41"/>
        <end position="54"/>
    </location>
</feature>
<reference evidence="2" key="1">
    <citation type="submission" date="2014-11" db="EMBL/GenBank/DDBJ databases">
        <authorList>
            <person name="Otto D Thomas"/>
            <person name="Naeem Raeece"/>
        </authorList>
    </citation>
    <scope>NUCLEOTIDE SEQUENCE</scope>
</reference>
<sequence>MKVCRGSKKKIVSERVEEIYSTVEGAIRHYCFCAMLLQQSPNSSRRQTQRKSSNSGGGGTGRETVSGERVNTEQGSWEGGEGDLVVRGGETD</sequence>
<evidence type="ECO:0000256" key="1">
    <source>
        <dbReference type="SAM" id="MobiDB-lite"/>
    </source>
</evidence>